<proteinExistence type="predicted"/>
<dbReference type="EMBL" id="GBRH01217976">
    <property type="protein sequence ID" value="JAD79919.1"/>
    <property type="molecule type" value="Transcribed_RNA"/>
</dbReference>
<protein>
    <submittedName>
        <fullName evidence="1">Uncharacterized protein</fullName>
    </submittedName>
</protein>
<sequence>MMKTPLLASADLQYFYVAEGSAQFLGRGPMSYMISLWQDQTSLMASGVPIPAPLGSPAGPNQWFCGAPVVLARIPAYVVPLTDLPSTSCRNNGSFETTAAVRCAFILSQASNTNSS</sequence>
<name>A0A0A9CU93_ARUDO</name>
<organism evidence="1">
    <name type="scientific">Arundo donax</name>
    <name type="common">Giant reed</name>
    <name type="synonym">Donax arundinaceus</name>
    <dbReference type="NCBI Taxonomy" id="35708"/>
    <lineage>
        <taxon>Eukaryota</taxon>
        <taxon>Viridiplantae</taxon>
        <taxon>Streptophyta</taxon>
        <taxon>Embryophyta</taxon>
        <taxon>Tracheophyta</taxon>
        <taxon>Spermatophyta</taxon>
        <taxon>Magnoliopsida</taxon>
        <taxon>Liliopsida</taxon>
        <taxon>Poales</taxon>
        <taxon>Poaceae</taxon>
        <taxon>PACMAD clade</taxon>
        <taxon>Arundinoideae</taxon>
        <taxon>Arundineae</taxon>
        <taxon>Arundo</taxon>
    </lineage>
</organism>
<reference evidence="1" key="2">
    <citation type="journal article" date="2015" name="Data Brief">
        <title>Shoot transcriptome of the giant reed, Arundo donax.</title>
        <authorList>
            <person name="Barrero R.A."/>
            <person name="Guerrero F.D."/>
            <person name="Moolhuijzen P."/>
            <person name="Goolsby J.A."/>
            <person name="Tidwell J."/>
            <person name="Bellgard S.E."/>
            <person name="Bellgard M.I."/>
        </authorList>
    </citation>
    <scope>NUCLEOTIDE SEQUENCE</scope>
    <source>
        <tissue evidence="1">Shoot tissue taken approximately 20 cm above the soil surface</tissue>
    </source>
</reference>
<accession>A0A0A9CU93</accession>
<reference evidence="1" key="1">
    <citation type="submission" date="2014-09" db="EMBL/GenBank/DDBJ databases">
        <authorList>
            <person name="Magalhaes I.L.F."/>
            <person name="Oliveira U."/>
            <person name="Santos F.R."/>
            <person name="Vidigal T.H.D.A."/>
            <person name="Brescovit A.D."/>
            <person name="Santos A.J."/>
        </authorList>
    </citation>
    <scope>NUCLEOTIDE SEQUENCE</scope>
    <source>
        <tissue evidence="1">Shoot tissue taken approximately 20 cm above the soil surface</tissue>
    </source>
</reference>
<evidence type="ECO:0000313" key="1">
    <source>
        <dbReference type="EMBL" id="JAD79919.1"/>
    </source>
</evidence>
<dbReference type="AlphaFoldDB" id="A0A0A9CU93"/>